<accession>A0ABQ4Y052</accession>
<comment type="caution">
    <text evidence="2">The sequence shown here is derived from an EMBL/GenBank/DDBJ whole genome shotgun (WGS) entry which is preliminary data.</text>
</comment>
<proteinExistence type="predicted"/>
<name>A0ABQ4Y052_9ASTR</name>
<keyword evidence="3" id="KW-1185">Reference proteome</keyword>
<gene>
    <name evidence="2" type="ORF">Tco_0703349</name>
</gene>
<evidence type="ECO:0000256" key="1">
    <source>
        <dbReference type="SAM" id="MobiDB-lite"/>
    </source>
</evidence>
<feature type="compositionally biased region" description="Basic residues" evidence="1">
    <location>
        <begin position="464"/>
        <end position="477"/>
    </location>
</feature>
<feature type="compositionally biased region" description="Low complexity" evidence="1">
    <location>
        <begin position="55"/>
        <end position="82"/>
    </location>
</feature>
<reference evidence="2" key="2">
    <citation type="submission" date="2022-01" db="EMBL/GenBank/DDBJ databases">
        <authorList>
            <person name="Yamashiro T."/>
            <person name="Shiraishi A."/>
            <person name="Satake H."/>
            <person name="Nakayama K."/>
        </authorList>
    </citation>
    <scope>NUCLEOTIDE SEQUENCE</scope>
</reference>
<evidence type="ECO:0000313" key="3">
    <source>
        <dbReference type="Proteomes" id="UP001151760"/>
    </source>
</evidence>
<feature type="region of interest" description="Disordered" evidence="1">
    <location>
        <begin position="378"/>
        <end position="403"/>
    </location>
</feature>
<evidence type="ECO:0000313" key="2">
    <source>
        <dbReference type="EMBL" id="GJS70508.1"/>
    </source>
</evidence>
<dbReference type="Proteomes" id="UP001151760">
    <property type="component" value="Unassembled WGS sequence"/>
</dbReference>
<dbReference type="EMBL" id="BQNB010009939">
    <property type="protein sequence ID" value="GJS70508.1"/>
    <property type="molecule type" value="Genomic_DNA"/>
</dbReference>
<feature type="region of interest" description="Disordered" evidence="1">
    <location>
        <begin position="464"/>
        <end position="567"/>
    </location>
</feature>
<reference evidence="2" key="1">
    <citation type="journal article" date="2022" name="Int. J. Mol. Sci.">
        <title>Draft Genome of Tanacetum Coccineum: Genomic Comparison of Closely Related Tanacetum-Family Plants.</title>
        <authorList>
            <person name="Yamashiro T."/>
            <person name="Shiraishi A."/>
            <person name="Nakayama K."/>
            <person name="Satake H."/>
        </authorList>
    </citation>
    <scope>NUCLEOTIDE SEQUENCE</scope>
</reference>
<feature type="compositionally biased region" description="Basic residues" evidence="1">
    <location>
        <begin position="545"/>
        <end position="564"/>
    </location>
</feature>
<protein>
    <submittedName>
        <fullName evidence="2">Uncharacterized protein</fullName>
    </submittedName>
</protein>
<sequence length="691" mass="77534">MLLFGLGYSAGTQDNIDVGNSEMEVESAQDYFVLPIWSSYTLIAKSSKAKNEGFASSSRAARATSTNTVNTASTPISTASPSDEGAVADFTNLESIVNVSPIPTSRIHSIHPTTQILGDPKLVVQTRSKVHKSFGAYAFEELMQIQDSKVWIHIDLPLGKAIETNGFKEIRRMKRSVWLENKARCVSAQPPGFVDPNFPKKVYKVDDSICKDTRTLIGDPESVARMKNPMREIHKQELSISGRRLKYMAVQEADNLATSTTEAYSQTVNDEKQIHATIDSKAVVVTEASIRSSLLLNDADGTACLTNEAIFQNLALMGSEGELNKLTFQKALFSPQWKYLIHIILHCLSSKSTSWNEISTNTASAVICLATNQKDSLEGTNRSEGDQVQSSYDSPLSGDHTSKKAEGGLNLEELFVLCTNLSNRVLDLETSKEAQAAEILKLKDQIKKLKRKCKPSISRHRSWLKSVKRLSMKKRLGRKESVSKQGRKNAKPEPTLDAFDDLDADGRDYMETEDVVKEGRQSNETEELNKGSGEKEGSTKELSIKKRPGKDLRHKSKKKSKRQKTNVDLEKEEQLKAFLKIVPDEEGIIDYEVLENRFPIINWESKFYDFDRHGAECIYYRIFRSDGSSRHGIEIHMLAERKYPLTKETLERMLSLRLVVGTAIEDAYTLLRFIQKQIDEYGSHDGGEKDL</sequence>
<organism evidence="2 3">
    <name type="scientific">Tanacetum coccineum</name>
    <dbReference type="NCBI Taxonomy" id="301880"/>
    <lineage>
        <taxon>Eukaryota</taxon>
        <taxon>Viridiplantae</taxon>
        <taxon>Streptophyta</taxon>
        <taxon>Embryophyta</taxon>
        <taxon>Tracheophyta</taxon>
        <taxon>Spermatophyta</taxon>
        <taxon>Magnoliopsida</taxon>
        <taxon>eudicotyledons</taxon>
        <taxon>Gunneridae</taxon>
        <taxon>Pentapetalae</taxon>
        <taxon>asterids</taxon>
        <taxon>campanulids</taxon>
        <taxon>Asterales</taxon>
        <taxon>Asteraceae</taxon>
        <taxon>Asteroideae</taxon>
        <taxon>Anthemideae</taxon>
        <taxon>Anthemidinae</taxon>
        <taxon>Tanacetum</taxon>
    </lineage>
</organism>
<feature type="region of interest" description="Disordered" evidence="1">
    <location>
        <begin position="54"/>
        <end position="83"/>
    </location>
</feature>
<feature type="compositionally biased region" description="Basic and acidic residues" evidence="1">
    <location>
        <begin position="504"/>
        <end position="544"/>
    </location>
</feature>